<protein>
    <recommendedName>
        <fullName evidence="4">Phage integrase, N-terminal SAM-like domain</fullName>
    </recommendedName>
</protein>
<feature type="region of interest" description="Disordered" evidence="1">
    <location>
        <begin position="84"/>
        <end position="106"/>
    </location>
</feature>
<name>A0A1H0L8E8_9PSEU</name>
<dbReference type="STRING" id="504798.SAMN05421871_109253"/>
<dbReference type="RefSeq" id="WP_166657829.1">
    <property type="nucleotide sequence ID" value="NZ_FNDV01000009.1"/>
</dbReference>
<reference evidence="3" key="1">
    <citation type="submission" date="2016-10" db="EMBL/GenBank/DDBJ databases">
        <authorList>
            <person name="Varghese N."/>
            <person name="Submissions S."/>
        </authorList>
    </citation>
    <scope>NUCLEOTIDE SEQUENCE [LARGE SCALE GENOMIC DNA]</scope>
    <source>
        <strain evidence="3">IBRC-M 10655</strain>
    </source>
</reference>
<dbReference type="AlphaFoldDB" id="A0A1H0L8E8"/>
<keyword evidence="3" id="KW-1185">Reference proteome</keyword>
<evidence type="ECO:0000256" key="1">
    <source>
        <dbReference type="SAM" id="MobiDB-lite"/>
    </source>
</evidence>
<dbReference type="Proteomes" id="UP000199651">
    <property type="component" value="Unassembled WGS sequence"/>
</dbReference>
<gene>
    <name evidence="2" type="ORF">SAMN05192558_10444</name>
</gene>
<evidence type="ECO:0000313" key="2">
    <source>
        <dbReference type="EMBL" id="SDO64273.1"/>
    </source>
</evidence>
<organism evidence="2 3">
    <name type="scientific">Actinokineospora alba</name>
    <dbReference type="NCBI Taxonomy" id="504798"/>
    <lineage>
        <taxon>Bacteria</taxon>
        <taxon>Bacillati</taxon>
        <taxon>Actinomycetota</taxon>
        <taxon>Actinomycetes</taxon>
        <taxon>Pseudonocardiales</taxon>
        <taxon>Pseudonocardiaceae</taxon>
        <taxon>Actinokineospora</taxon>
    </lineage>
</organism>
<evidence type="ECO:0000313" key="3">
    <source>
        <dbReference type="Proteomes" id="UP000199651"/>
    </source>
</evidence>
<proteinExistence type="predicted"/>
<accession>A0A1H0L8E8</accession>
<evidence type="ECO:0008006" key="4">
    <source>
        <dbReference type="Google" id="ProtNLM"/>
    </source>
</evidence>
<dbReference type="EMBL" id="FNJB01000004">
    <property type="protein sequence ID" value="SDO64273.1"/>
    <property type="molecule type" value="Genomic_DNA"/>
</dbReference>
<sequence>MDEWSLWLTGEKHLAPFTIRNYQMELRLLSEFLCDGRYSWVTACEEEFGSGAHTVPICHEWNTHAHLPQYEGSRRPYLLLARNCSGSSTTPNSDHTDSSTRSRVPA</sequence>
<feature type="compositionally biased region" description="Polar residues" evidence="1">
    <location>
        <begin position="84"/>
        <end position="93"/>
    </location>
</feature>